<protein>
    <submittedName>
        <fullName evidence="3">Uncharacterized protein</fullName>
    </submittedName>
</protein>
<gene>
    <name evidence="3" type="ORF">DP116_02935</name>
</gene>
<evidence type="ECO:0000313" key="3">
    <source>
        <dbReference type="EMBL" id="NMG18457.1"/>
    </source>
</evidence>
<reference evidence="3 4" key="1">
    <citation type="submission" date="2018-06" db="EMBL/GenBank/DDBJ databases">
        <title>Comparative genomics of Brasilonema spp. strains.</title>
        <authorList>
            <person name="Alvarenga D.O."/>
            <person name="Fiore M.F."/>
            <person name="Varani A.M."/>
        </authorList>
    </citation>
    <scope>NUCLEOTIDE SEQUENCE [LARGE SCALE GENOMIC DNA]</scope>
    <source>
        <strain evidence="3 4">SPC951</strain>
    </source>
</reference>
<feature type="region of interest" description="Disordered" evidence="1">
    <location>
        <begin position="1"/>
        <end position="22"/>
    </location>
</feature>
<name>A0ABX1P3J4_9CYAN</name>
<dbReference type="Proteomes" id="UP000718564">
    <property type="component" value="Unassembled WGS sequence"/>
</dbReference>
<keyword evidence="4" id="KW-1185">Reference proteome</keyword>
<comment type="caution">
    <text evidence="3">The sequence shown here is derived from an EMBL/GenBank/DDBJ whole genome shotgun (WGS) entry which is preliminary data.</text>
</comment>
<proteinExistence type="predicted"/>
<evidence type="ECO:0000256" key="2">
    <source>
        <dbReference type="SAM" id="Phobius"/>
    </source>
</evidence>
<evidence type="ECO:0000256" key="1">
    <source>
        <dbReference type="SAM" id="MobiDB-lite"/>
    </source>
</evidence>
<keyword evidence="2" id="KW-0812">Transmembrane</keyword>
<dbReference type="RefSeq" id="WP_048868164.1">
    <property type="nucleotide sequence ID" value="NZ_CAWPJE010000327.1"/>
</dbReference>
<organism evidence="3 4">
    <name type="scientific">Brasilonema bromeliae SPC951</name>
    <dbReference type="NCBI Taxonomy" id="385972"/>
    <lineage>
        <taxon>Bacteria</taxon>
        <taxon>Bacillati</taxon>
        <taxon>Cyanobacteriota</taxon>
        <taxon>Cyanophyceae</taxon>
        <taxon>Nostocales</taxon>
        <taxon>Scytonemataceae</taxon>
        <taxon>Brasilonema</taxon>
        <taxon>Bromeliae group (in: Brasilonema)</taxon>
    </lineage>
</organism>
<keyword evidence="2" id="KW-0472">Membrane</keyword>
<feature type="transmembrane region" description="Helical" evidence="2">
    <location>
        <begin position="29"/>
        <end position="48"/>
    </location>
</feature>
<evidence type="ECO:0000313" key="4">
    <source>
        <dbReference type="Proteomes" id="UP000718564"/>
    </source>
</evidence>
<sequence>MPHYFSTQPTTDPSNTHSKGSTDAHTNNLIGLSIISFPLFVLLGIITYKKSRVAVYRRRIAFLEKIWLMDVKNNTYRQD</sequence>
<accession>A0ABX1P3J4</accession>
<keyword evidence="2" id="KW-1133">Transmembrane helix</keyword>
<dbReference type="EMBL" id="QMEB01000012">
    <property type="protein sequence ID" value="NMG18457.1"/>
    <property type="molecule type" value="Genomic_DNA"/>
</dbReference>